<evidence type="ECO:0000313" key="2">
    <source>
        <dbReference type="EMBL" id="PSN86406.1"/>
    </source>
</evidence>
<comment type="caution">
    <text evidence="2">The sequence shown here is derived from an EMBL/GenBank/DDBJ whole genome shotgun (WGS) entry which is preliminary data.</text>
</comment>
<name>A0A2R6AJ64_9ARCH</name>
<dbReference type="GO" id="GO:0004803">
    <property type="term" value="F:transposase activity"/>
    <property type="evidence" value="ECO:0007669"/>
    <property type="project" value="InterPro"/>
</dbReference>
<dbReference type="PANTHER" id="PTHR33360">
    <property type="entry name" value="TRANSPOSASE FOR INSERTION SEQUENCE ELEMENT IS200"/>
    <property type="match status" value="1"/>
</dbReference>
<sequence>MRYRLERGSHSVYALYYHYVQVVKYRRKVFDNEEIINFLKEQIQEISKTFEVEVIDIGVDKDHFHMLFKAKPTLNIPRYINTIKTITSREIQRKFPQVKEKLWKGHFWSPSYFLATSGQVTLEVLRKYVESQGKE</sequence>
<accession>A0A2R6AJ64</accession>
<evidence type="ECO:0000259" key="1">
    <source>
        <dbReference type="SMART" id="SM01321"/>
    </source>
</evidence>
<protein>
    <submittedName>
        <fullName evidence="2">IS200/IS605 family transposase</fullName>
    </submittedName>
</protein>
<dbReference type="InterPro" id="IPR036515">
    <property type="entry name" value="Transposase_17_sf"/>
</dbReference>
<evidence type="ECO:0000313" key="3">
    <source>
        <dbReference type="Proteomes" id="UP000240569"/>
    </source>
</evidence>
<organism evidence="2 3">
    <name type="scientific">Candidatus Marsarchaeota G1 archaeon BE_D</name>
    <dbReference type="NCBI Taxonomy" id="1978156"/>
    <lineage>
        <taxon>Archaea</taxon>
        <taxon>Candidatus Marsarchaeota</taxon>
        <taxon>Candidatus Marsarchaeota group 1</taxon>
    </lineage>
</organism>
<dbReference type="SUPFAM" id="SSF143422">
    <property type="entry name" value="Transposase IS200-like"/>
    <property type="match status" value="1"/>
</dbReference>
<reference evidence="2 3" key="1">
    <citation type="submission" date="2017-04" db="EMBL/GenBank/DDBJ databases">
        <title>Novel microbial lineages endemic to geothermal iron-oxide mats fill important gaps in the evolutionary history of Archaea.</title>
        <authorList>
            <person name="Jay Z.J."/>
            <person name="Beam J.P."/>
            <person name="Dlakic M."/>
            <person name="Rusch D.B."/>
            <person name="Kozubal M.A."/>
            <person name="Inskeep W.P."/>
        </authorList>
    </citation>
    <scope>NUCLEOTIDE SEQUENCE [LARGE SCALE GENOMIC DNA]</scope>
    <source>
        <strain evidence="2">BE_D</strain>
    </source>
</reference>
<dbReference type="SMART" id="SM01321">
    <property type="entry name" value="Y1_Tnp"/>
    <property type="match status" value="1"/>
</dbReference>
<feature type="domain" description="Transposase IS200-like" evidence="1">
    <location>
        <begin position="12"/>
        <end position="132"/>
    </location>
</feature>
<dbReference type="Gene3D" id="3.30.70.1290">
    <property type="entry name" value="Transposase IS200-like"/>
    <property type="match status" value="1"/>
</dbReference>
<dbReference type="PANTHER" id="PTHR33360:SF4">
    <property type="entry name" value="TRANSPOSASE IS200-LIKE PROTEIN"/>
    <property type="match status" value="1"/>
</dbReference>
<dbReference type="InterPro" id="IPR002686">
    <property type="entry name" value="Transposase_17"/>
</dbReference>
<dbReference type="GO" id="GO:0006313">
    <property type="term" value="P:DNA transposition"/>
    <property type="evidence" value="ECO:0007669"/>
    <property type="project" value="InterPro"/>
</dbReference>
<proteinExistence type="predicted"/>
<dbReference type="AlphaFoldDB" id="A0A2R6AJ64"/>
<gene>
    <name evidence="2" type="ORF">B9Q02_02640</name>
</gene>
<dbReference type="Proteomes" id="UP000240569">
    <property type="component" value="Unassembled WGS sequence"/>
</dbReference>
<dbReference type="EMBL" id="NEXD01000007">
    <property type="protein sequence ID" value="PSN86406.1"/>
    <property type="molecule type" value="Genomic_DNA"/>
</dbReference>
<dbReference type="Pfam" id="PF01797">
    <property type="entry name" value="Y1_Tnp"/>
    <property type="match status" value="1"/>
</dbReference>
<dbReference type="GO" id="GO:0003677">
    <property type="term" value="F:DNA binding"/>
    <property type="evidence" value="ECO:0007669"/>
    <property type="project" value="InterPro"/>
</dbReference>
<dbReference type="NCBIfam" id="NF033573">
    <property type="entry name" value="transpos_IS200"/>
    <property type="match status" value="1"/>
</dbReference>